<keyword evidence="2" id="KW-1185">Reference proteome</keyword>
<sequence length="82" mass="9642">MVTLLKYTMLRLLNTIDHSLLARDETDKVRNHYRALKESNEVTKALQDYTLPLMGDRHAFERYRTQNEESLSFLALAFKKAP</sequence>
<organism evidence="1 2">
    <name type="scientific">Phytophthora palmivora</name>
    <dbReference type="NCBI Taxonomy" id="4796"/>
    <lineage>
        <taxon>Eukaryota</taxon>
        <taxon>Sar</taxon>
        <taxon>Stramenopiles</taxon>
        <taxon>Oomycota</taxon>
        <taxon>Peronosporomycetes</taxon>
        <taxon>Peronosporales</taxon>
        <taxon>Peronosporaceae</taxon>
        <taxon>Phytophthora</taxon>
    </lineage>
</organism>
<proteinExistence type="predicted"/>
<dbReference type="AlphaFoldDB" id="A0A2P4YK09"/>
<dbReference type="OrthoDB" id="118324at2759"/>
<name>A0A2P4YK09_9STRA</name>
<dbReference type="Proteomes" id="UP000237271">
    <property type="component" value="Unassembled WGS sequence"/>
</dbReference>
<evidence type="ECO:0000313" key="1">
    <source>
        <dbReference type="EMBL" id="POM78121.1"/>
    </source>
</evidence>
<reference evidence="1 2" key="1">
    <citation type="journal article" date="2017" name="Genome Biol. Evol.">
        <title>Phytophthora megakarya and P. palmivora, closely related causal agents of cacao black pod rot, underwent increases in genome sizes and gene numbers by different mechanisms.</title>
        <authorList>
            <person name="Ali S.S."/>
            <person name="Shao J."/>
            <person name="Lary D.J."/>
            <person name="Kronmiller B."/>
            <person name="Shen D."/>
            <person name="Strem M.D."/>
            <person name="Amoako-Attah I."/>
            <person name="Akrofi A.Y."/>
            <person name="Begoude B.A."/>
            <person name="Ten Hoopen G.M."/>
            <person name="Coulibaly K."/>
            <person name="Kebe B.I."/>
            <person name="Melnick R.L."/>
            <person name="Guiltinan M.J."/>
            <person name="Tyler B.M."/>
            <person name="Meinhardt L.W."/>
            <person name="Bailey B.A."/>
        </authorList>
    </citation>
    <scope>NUCLEOTIDE SEQUENCE [LARGE SCALE GENOMIC DNA]</scope>
    <source>
        <strain evidence="2">sbr112.9</strain>
    </source>
</reference>
<comment type="caution">
    <text evidence="1">The sequence shown here is derived from an EMBL/GenBank/DDBJ whole genome shotgun (WGS) entry which is preliminary data.</text>
</comment>
<protein>
    <submittedName>
        <fullName evidence="1">Uncharacterized protein</fullName>
    </submittedName>
</protein>
<dbReference type="EMBL" id="NCKW01002148">
    <property type="protein sequence ID" value="POM78121.1"/>
    <property type="molecule type" value="Genomic_DNA"/>
</dbReference>
<evidence type="ECO:0000313" key="2">
    <source>
        <dbReference type="Proteomes" id="UP000237271"/>
    </source>
</evidence>
<gene>
    <name evidence="1" type="ORF">PHPALM_4391</name>
</gene>
<accession>A0A2P4YK09</accession>